<keyword evidence="2" id="KW-1185">Reference proteome</keyword>
<reference evidence="1 2" key="1">
    <citation type="submission" date="2015-10" db="EMBL/GenBank/DDBJ databases">
        <title>Genome analyses suggest a sexual origin of heterokaryosis in a supposedly ancient asexual fungus.</title>
        <authorList>
            <person name="Ropars J."/>
            <person name="Sedzielewska K."/>
            <person name="Noel J."/>
            <person name="Charron P."/>
            <person name="Farinelli L."/>
            <person name="Marton T."/>
            <person name="Kruger M."/>
            <person name="Pelin A."/>
            <person name="Brachmann A."/>
            <person name="Corradi N."/>
        </authorList>
    </citation>
    <scope>NUCLEOTIDE SEQUENCE [LARGE SCALE GENOMIC DNA]</scope>
    <source>
        <strain evidence="1 2">A4</strain>
    </source>
</reference>
<dbReference type="AlphaFoldDB" id="A0A2I1HID4"/>
<protein>
    <submittedName>
        <fullName evidence="1">Uncharacterized protein</fullName>
    </submittedName>
</protein>
<evidence type="ECO:0000313" key="2">
    <source>
        <dbReference type="Proteomes" id="UP000234323"/>
    </source>
</evidence>
<evidence type="ECO:0000313" key="1">
    <source>
        <dbReference type="EMBL" id="PKY58642.1"/>
    </source>
</evidence>
<organism evidence="1 2">
    <name type="scientific">Rhizophagus irregularis</name>
    <dbReference type="NCBI Taxonomy" id="588596"/>
    <lineage>
        <taxon>Eukaryota</taxon>
        <taxon>Fungi</taxon>
        <taxon>Fungi incertae sedis</taxon>
        <taxon>Mucoromycota</taxon>
        <taxon>Glomeromycotina</taxon>
        <taxon>Glomeromycetes</taxon>
        <taxon>Glomerales</taxon>
        <taxon>Glomeraceae</taxon>
        <taxon>Rhizophagus</taxon>
    </lineage>
</organism>
<sequence>MHATFFYFSYRYGTTVENNLYLKYHVSDKSKNIIRIAMTQLGAIDKNKYLLVIYSTCSEGYSILSFSHAFFILYHFHTRLYTLLGPLPLSFSFYNIAMFSIPTDEEIHQLQQLSRVKNTDKCTSKWFRINRKKAFDLYQKAANLGNNMAQNNLTILNKEL</sequence>
<gene>
    <name evidence="1" type="ORF">RhiirA4_480728</name>
</gene>
<comment type="caution">
    <text evidence="1">The sequence shown here is derived from an EMBL/GenBank/DDBJ whole genome shotgun (WGS) entry which is preliminary data.</text>
</comment>
<dbReference type="EMBL" id="LLXI01003110">
    <property type="protein sequence ID" value="PKY58642.1"/>
    <property type="molecule type" value="Genomic_DNA"/>
</dbReference>
<dbReference type="Proteomes" id="UP000234323">
    <property type="component" value="Unassembled WGS sequence"/>
</dbReference>
<name>A0A2I1HID4_9GLOM</name>
<proteinExistence type="predicted"/>
<accession>A0A2I1HID4</accession>